<sequence length="298" mass="31805">MNAILKDHQHELGGVVIGTGTPVPIAAIEGLGRAEVRTADVDPPSADGIWLGADYFTGRTVRIDAAIKTPGDQAAALDLLAAIQDVHDDPALRLTGGATTELRLKFPGRDVRVLNGRLRKADPDLTQLVNGWVPLDLEFLAADPLYYSDTPQHATIPLGMISDGGFTAPVVAPIVVDPGPDGTTRPGWIQVDGKAPTWPVLRIYGPCANPRITHVESGRVLQLNTAIDPGDFIEIDTRPTWRSVLRSNGGNAATALTAASRIDTFTLPTGVSELRWTATDPTNSARLTATWRPAWPTL</sequence>
<comment type="caution">
    <text evidence="2">The sequence shown here is derived from an EMBL/GenBank/DDBJ whole genome shotgun (WGS) entry which is preliminary data.</text>
</comment>
<evidence type="ECO:0000259" key="1">
    <source>
        <dbReference type="Pfam" id="PF22768"/>
    </source>
</evidence>
<accession>A0A9X1TPK2</accession>
<reference evidence="2" key="1">
    <citation type="submission" date="2022-01" db="EMBL/GenBank/DDBJ databases">
        <title>Draft Genome Sequences of Seven Type Strains of the Genus Streptomyces.</title>
        <authorList>
            <person name="Aziz S."/>
            <person name="Coretto E."/>
            <person name="Chronakova A."/>
            <person name="Sproer C."/>
            <person name="Huber K."/>
            <person name="Nouioui I."/>
            <person name="Gross H."/>
        </authorList>
    </citation>
    <scope>NUCLEOTIDE SEQUENCE</scope>
    <source>
        <strain evidence="2">DSM 103493</strain>
    </source>
</reference>
<evidence type="ECO:0000313" key="3">
    <source>
        <dbReference type="Proteomes" id="UP001139384"/>
    </source>
</evidence>
<proteinExistence type="predicted"/>
<protein>
    <submittedName>
        <fullName evidence="2">Phage tail family protein</fullName>
    </submittedName>
</protein>
<gene>
    <name evidence="2" type="ORF">L0P92_32825</name>
</gene>
<dbReference type="Gene3D" id="2.60.120.860">
    <property type="match status" value="1"/>
</dbReference>
<keyword evidence="3" id="KW-1185">Reference proteome</keyword>
<dbReference type="Proteomes" id="UP001139384">
    <property type="component" value="Unassembled WGS sequence"/>
</dbReference>
<name>A0A9X1TPK2_STRM4</name>
<dbReference type="Pfam" id="PF22768">
    <property type="entry name" value="SPP1_Dit"/>
    <property type="match status" value="1"/>
</dbReference>
<evidence type="ECO:0000313" key="2">
    <source>
        <dbReference type="EMBL" id="MCF1598300.1"/>
    </source>
</evidence>
<dbReference type="InterPro" id="IPR054738">
    <property type="entry name" value="Siphovirus-type_tail_C"/>
</dbReference>
<feature type="domain" description="Siphovirus-type tail component C-terminal" evidence="1">
    <location>
        <begin position="192"/>
        <end position="295"/>
    </location>
</feature>
<organism evidence="2 3">
    <name type="scientific">Streptomyces muensis</name>
    <dbReference type="NCBI Taxonomy" id="1077944"/>
    <lineage>
        <taxon>Bacteria</taxon>
        <taxon>Bacillati</taxon>
        <taxon>Actinomycetota</taxon>
        <taxon>Actinomycetes</taxon>
        <taxon>Kitasatosporales</taxon>
        <taxon>Streptomycetaceae</taxon>
        <taxon>Streptomyces</taxon>
    </lineage>
</organism>
<dbReference type="AlphaFoldDB" id="A0A9X1TPK2"/>
<dbReference type="RefSeq" id="WP_234766702.1">
    <property type="nucleotide sequence ID" value="NZ_JAKEIP010000203.1"/>
</dbReference>
<dbReference type="EMBL" id="JAKEIP010000203">
    <property type="protein sequence ID" value="MCF1598300.1"/>
    <property type="molecule type" value="Genomic_DNA"/>
</dbReference>